<gene>
    <name evidence="1" type="ORF">SDC9_122454</name>
</gene>
<comment type="caution">
    <text evidence="1">The sequence shown here is derived from an EMBL/GenBank/DDBJ whole genome shotgun (WGS) entry which is preliminary data.</text>
</comment>
<sequence>MDLDLFDPKSMLNAPVMGVSLHEIRPTVKESNSNPSTTALILDVRFICKYSSLGSRLVIGKLVQHELCVPVFLQRL</sequence>
<proteinExistence type="predicted"/>
<organism evidence="1">
    <name type="scientific">bioreactor metagenome</name>
    <dbReference type="NCBI Taxonomy" id="1076179"/>
    <lineage>
        <taxon>unclassified sequences</taxon>
        <taxon>metagenomes</taxon>
        <taxon>ecological metagenomes</taxon>
    </lineage>
</organism>
<name>A0A645CEV4_9ZZZZ</name>
<accession>A0A645CEV4</accession>
<reference evidence="1" key="1">
    <citation type="submission" date="2019-08" db="EMBL/GenBank/DDBJ databases">
        <authorList>
            <person name="Kucharzyk K."/>
            <person name="Murdoch R.W."/>
            <person name="Higgins S."/>
            <person name="Loffler F."/>
        </authorList>
    </citation>
    <scope>NUCLEOTIDE SEQUENCE</scope>
</reference>
<dbReference type="AlphaFoldDB" id="A0A645CEV4"/>
<protein>
    <submittedName>
        <fullName evidence="1">Uncharacterized protein</fullName>
    </submittedName>
</protein>
<dbReference type="EMBL" id="VSSQ01026640">
    <property type="protein sequence ID" value="MPM75461.1"/>
    <property type="molecule type" value="Genomic_DNA"/>
</dbReference>
<evidence type="ECO:0000313" key="1">
    <source>
        <dbReference type="EMBL" id="MPM75461.1"/>
    </source>
</evidence>